<feature type="domain" description="G-protein coupled receptors family 1 profile" evidence="11">
    <location>
        <begin position="46"/>
        <end position="403"/>
    </location>
</feature>
<dbReference type="PANTHER" id="PTHR24230">
    <property type="entry name" value="G-PROTEIN COUPLED RECEPTOR"/>
    <property type="match status" value="1"/>
</dbReference>
<dbReference type="SUPFAM" id="SSF81321">
    <property type="entry name" value="Family A G protein-coupled receptor-like"/>
    <property type="match status" value="1"/>
</dbReference>
<keyword evidence="4 10" id="KW-1133">Transmembrane helix</keyword>
<feature type="compositionally biased region" description="Low complexity" evidence="9">
    <location>
        <begin position="283"/>
        <end position="295"/>
    </location>
</feature>
<organism evidence="12 13">
    <name type="scientific">Patiria miniata</name>
    <name type="common">Bat star</name>
    <name type="synonym">Asterina miniata</name>
    <dbReference type="NCBI Taxonomy" id="46514"/>
    <lineage>
        <taxon>Eukaryota</taxon>
        <taxon>Metazoa</taxon>
        <taxon>Echinodermata</taxon>
        <taxon>Eleutherozoa</taxon>
        <taxon>Asterozoa</taxon>
        <taxon>Asteroidea</taxon>
        <taxon>Valvatacea</taxon>
        <taxon>Valvatida</taxon>
        <taxon>Asterinidae</taxon>
        <taxon>Patiria</taxon>
    </lineage>
</organism>
<evidence type="ECO:0000259" key="11">
    <source>
        <dbReference type="PROSITE" id="PS50262"/>
    </source>
</evidence>
<dbReference type="InterPro" id="IPR017452">
    <property type="entry name" value="GPCR_Rhodpsn_7TM"/>
</dbReference>
<proteinExistence type="predicted"/>
<dbReference type="OMA" id="FANHAAN"/>
<feature type="region of interest" description="Disordered" evidence="9">
    <location>
        <begin position="215"/>
        <end position="252"/>
    </location>
</feature>
<dbReference type="SMART" id="SM01381">
    <property type="entry name" value="7TM_GPCR_Srsx"/>
    <property type="match status" value="1"/>
</dbReference>
<protein>
    <recommendedName>
        <fullName evidence="11">G-protein coupled receptors family 1 profile domain-containing protein</fullName>
    </recommendedName>
</protein>
<evidence type="ECO:0000256" key="6">
    <source>
        <dbReference type="ARBA" id="ARBA00023136"/>
    </source>
</evidence>
<feature type="transmembrane region" description="Helical" evidence="10">
    <location>
        <begin position="145"/>
        <end position="164"/>
    </location>
</feature>
<dbReference type="AlphaFoldDB" id="A0A913ZQN3"/>
<dbReference type="GO" id="GO:0007218">
    <property type="term" value="P:neuropeptide signaling pathway"/>
    <property type="evidence" value="ECO:0007669"/>
    <property type="project" value="TreeGrafter"/>
</dbReference>
<evidence type="ECO:0000256" key="7">
    <source>
        <dbReference type="ARBA" id="ARBA00023170"/>
    </source>
</evidence>
<evidence type="ECO:0000256" key="1">
    <source>
        <dbReference type="ARBA" id="ARBA00004651"/>
    </source>
</evidence>
<dbReference type="Gene3D" id="1.20.1070.10">
    <property type="entry name" value="Rhodopsin 7-helix transmembrane proteins"/>
    <property type="match status" value="1"/>
</dbReference>
<feature type="transmembrane region" description="Helical" evidence="10">
    <location>
        <begin position="66"/>
        <end position="93"/>
    </location>
</feature>
<dbReference type="GO" id="GO:0008528">
    <property type="term" value="F:G protein-coupled peptide receptor activity"/>
    <property type="evidence" value="ECO:0007669"/>
    <property type="project" value="TreeGrafter"/>
</dbReference>
<evidence type="ECO:0000256" key="10">
    <source>
        <dbReference type="SAM" id="Phobius"/>
    </source>
</evidence>
<keyword evidence="13" id="KW-1185">Reference proteome</keyword>
<keyword evidence="2" id="KW-1003">Cell membrane</keyword>
<evidence type="ECO:0000256" key="8">
    <source>
        <dbReference type="ARBA" id="ARBA00023224"/>
    </source>
</evidence>
<feature type="transmembrane region" description="Helical" evidence="10">
    <location>
        <begin position="346"/>
        <end position="364"/>
    </location>
</feature>
<evidence type="ECO:0000256" key="5">
    <source>
        <dbReference type="ARBA" id="ARBA00023040"/>
    </source>
</evidence>
<dbReference type="OrthoDB" id="10053542at2759"/>
<name>A0A913ZQN3_PATMI</name>
<dbReference type="GO" id="GO:0005886">
    <property type="term" value="C:plasma membrane"/>
    <property type="evidence" value="ECO:0007669"/>
    <property type="project" value="UniProtKB-SubCell"/>
</dbReference>
<dbReference type="CDD" id="cd00637">
    <property type="entry name" value="7tm_classA_rhodopsin-like"/>
    <property type="match status" value="1"/>
</dbReference>
<evidence type="ECO:0000256" key="9">
    <source>
        <dbReference type="SAM" id="MobiDB-lite"/>
    </source>
</evidence>
<feature type="compositionally biased region" description="Basic and acidic residues" evidence="9">
    <location>
        <begin position="218"/>
        <end position="232"/>
    </location>
</feature>
<feature type="region of interest" description="Disordered" evidence="9">
    <location>
        <begin position="267"/>
        <end position="304"/>
    </location>
</feature>
<evidence type="ECO:0000256" key="2">
    <source>
        <dbReference type="ARBA" id="ARBA00022475"/>
    </source>
</evidence>
<dbReference type="Proteomes" id="UP000887568">
    <property type="component" value="Unplaced"/>
</dbReference>
<keyword evidence="6 10" id="KW-0472">Membrane</keyword>
<dbReference type="RefSeq" id="XP_038054002.1">
    <property type="nucleotide sequence ID" value="XM_038198074.1"/>
</dbReference>
<feature type="transmembrane region" description="Helical" evidence="10">
    <location>
        <begin position="105"/>
        <end position="124"/>
    </location>
</feature>
<dbReference type="InterPro" id="IPR000276">
    <property type="entry name" value="GPCR_Rhodpsn"/>
</dbReference>
<evidence type="ECO:0000313" key="13">
    <source>
        <dbReference type="Proteomes" id="UP000887568"/>
    </source>
</evidence>
<comment type="subcellular location">
    <subcellularLocation>
        <location evidence="1">Cell membrane</location>
        <topology evidence="1">Multi-pass membrane protein</topology>
    </subcellularLocation>
</comment>
<feature type="transmembrane region" description="Helical" evidence="10">
    <location>
        <begin position="184"/>
        <end position="203"/>
    </location>
</feature>
<dbReference type="PANTHER" id="PTHR24230:SF0">
    <property type="entry name" value="G-PROTEIN COUPLED RECEPTORS FAMILY 1 PROFILE DOMAIN-CONTAINING PROTEIN"/>
    <property type="match status" value="1"/>
</dbReference>
<dbReference type="GeneID" id="119726420"/>
<keyword evidence="3 10" id="KW-0812">Transmembrane</keyword>
<sequence length="424" mass="46339">MAVALASNATSEVLEGTRASKNPLDATASLMRLVLTLIVMLVGVPGNCLILRVYWTKIRKTSTHVLVMALAWADLAVCALRLFTMLFALLLFANYNVKEIYVASLPFQNAAVATSVLFTTLIAADRYDCVCRPQRRFFTPRRAKILVSVASLLATICNVPDLLADFHEAPTSDILETTVLVGSVFSFAVALVVIAVCYGKVFATIRKHVRVGAAVQRSTRDERGSMHRDIELPTRPTQPIPISPETNDNLQTVSGDKVEVPTVINEPNSDFRNLVPKNDAVPNQTGQGSSQGGNSLDHQSGPGKCATAETGMFTASGDRRYHQEQANGHALQRAGAAVLQRKTTRMLFITSVVFLLTWLPYWVYVAMEIASFCGVNIDPDSVSLTYGFAGLLFANHAANPIIYGLANRRFRTDCKKVLIKIRCC</sequence>
<reference evidence="12" key="1">
    <citation type="submission" date="2022-11" db="UniProtKB">
        <authorList>
            <consortium name="EnsemblMetazoa"/>
        </authorList>
    </citation>
    <scope>IDENTIFICATION</scope>
</reference>
<dbReference type="PROSITE" id="PS50262">
    <property type="entry name" value="G_PROTEIN_RECEP_F1_2"/>
    <property type="match status" value="1"/>
</dbReference>
<feature type="transmembrane region" description="Helical" evidence="10">
    <location>
        <begin position="30"/>
        <end position="54"/>
    </location>
</feature>
<dbReference type="Pfam" id="PF00001">
    <property type="entry name" value="7tm_1"/>
    <property type="match status" value="1"/>
</dbReference>
<accession>A0A913ZQN3</accession>
<dbReference type="EnsemblMetazoa" id="XM_038198074.1">
    <property type="protein sequence ID" value="XP_038054002.1"/>
    <property type="gene ID" value="LOC119726420"/>
</dbReference>
<feature type="transmembrane region" description="Helical" evidence="10">
    <location>
        <begin position="384"/>
        <end position="406"/>
    </location>
</feature>
<evidence type="ECO:0000313" key="12">
    <source>
        <dbReference type="EnsemblMetazoa" id="XP_038054002.1"/>
    </source>
</evidence>
<keyword evidence="7" id="KW-0675">Receptor</keyword>
<evidence type="ECO:0000256" key="3">
    <source>
        <dbReference type="ARBA" id="ARBA00022692"/>
    </source>
</evidence>
<dbReference type="PRINTS" id="PR00237">
    <property type="entry name" value="GPCRRHODOPSN"/>
</dbReference>
<keyword evidence="5" id="KW-0297">G-protein coupled receptor</keyword>
<keyword evidence="8" id="KW-0807">Transducer</keyword>
<evidence type="ECO:0000256" key="4">
    <source>
        <dbReference type="ARBA" id="ARBA00022989"/>
    </source>
</evidence>